<name>A0ACB7C922_9ASCO</name>
<protein>
    <submittedName>
        <fullName evidence="1">Uncharacterized protein</fullName>
    </submittedName>
</protein>
<accession>A0ACB7C922</accession>
<reference evidence="1 2" key="1">
    <citation type="journal article" date="2021" name="Commun. Biol.">
        <title>Genomic insights into the host specific adaptation of the Pneumocystis genus.</title>
        <authorList>
            <person name="Cisse O.H."/>
            <person name="Ma L."/>
            <person name="Dekker J.P."/>
            <person name="Khil P.P."/>
            <person name="Youn J.-H."/>
            <person name="Brenchley J.M."/>
            <person name="Blair R."/>
            <person name="Pahar B."/>
            <person name="Chabe M."/>
            <person name="Van Rompay K.K.A."/>
            <person name="Keesler R."/>
            <person name="Sukura A."/>
            <person name="Hirsch V."/>
            <person name="Kutty G."/>
            <person name="Liu Y."/>
            <person name="Peng L."/>
            <person name="Chen J."/>
            <person name="Song J."/>
            <person name="Weissenbacher-Lang C."/>
            <person name="Xu J."/>
            <person name="Upham N.S."/>
            <person name="Stajich J.E."/>
            <person name="Cuomo C.A."/>
            <person name="Cushion M.T."/>
            <person name="Kovacs J.A."/>
        </authorList>
    </citation>
    <scope>NUCLEOTIDE SEQUENCE [LARGE SCALE GENOMIC DNA]</scope>
    <source>
        <strain evidence="1 2">RABM</strain>
    </source>
</reference>
<sequence>MSVLDELRKMGTAIVMDSGDFNVIESYKPVDSTTNPSLILSAVNKPEYSKLIDIAVKYANEEACSIDLKVEIAFDRLLVEFGKEILQKIPGRVSIELDPRLSFSIQGTIEKAICIINLFENFNISKERILIKIATTWEGIQAAKILESKYGIHCNMTLIFSFCQAVACMEAGVTLISPFVGRILDYYTELTNKTYSPQEDPGVVFVTKIFNYYKQNNSNTAIMGASFRNIDEIKELAGCDYLTISPLLLEELKKSNDPITKKLDAEKSKIMEKFENISFINNESLFRWEFNEDAMASEKLRSGISKFNNDGISLRNILRARF</sequence>
<proteinExistence type="predicted"/>
<evidence type="ECO:0000313" key="1">
    <source>
        <dbReference type="EMBL" id="KAG4303935.1"/>
    </source>
</evidence>
<evidence type="ECO:0000313" key="2">
    <source>
        <dbReference type="Proteomes" id="UP000768646"/>
    </source>
</evidence>
<dbReference type="Proteomes" id="UP000768646">
    <property type="component" value="Unassembled WGS sequence"/>
</dbReference>
<dbReference type="EMBL" id="JABTEG010000014">
    <property type="protein sequence ID" value="KAG4303935.1"/>
    <property type="molecule type" value="Genomic_DNA"/>
</dbReference>
<gene>
    <name evidence="1" type="ORF">PORY_002679</name>
</gene>
<keyword evidence="2" id="KW-1185">Reference proteome</keyword>
<comment type="caution">
    <text evidence="1">The sequence shown here is derived from an EMBL/GenBank/DDBJ whole genome shotgun (WGS) entry which is preliminary data.</text>
</comment>
<organism evidence="1 2">
    <name type="scientific">Pneumocystis oryctolagi</name>
    <dbReference type="NCBI Taxonomy" id="42067"/>
    <lineage>
        <taxon>Eukaryota</taxon>
        <taxon>Fungi</taxon>
        <taxon>Dikarya</taxon>
        <taxon>Ascomycota</taxon>
        <taxon>Taphrinomycotina</taxon>
        <taxon>Pneumocystomycetes</taxon>
        <taxon>Pneumocystaceae</taxon>
        <taxon>Pneumocystis</taxon>
    </lineage>
</organism>